<evidence type="ECO:0000256" key="2">
    <source>
        <dbReference type="RuleBase" id="RU003749"/>
    </source>
</evidence>
<evidence type="ECO:0000313" key="4">
    <source>
        <dbReference type="EMBL" id="MBB4964427.1"/>
    </source>
</evidence>
<proteinExistence type="inferred from homology"/>
<organism evidence="4 5">
    <name type="scientific">Saccharothrix violaceirubra</name>
    <dbReference type="NCBI Taxonomy" id="413306"/>
    <lineage>
        <taxon>Bacteria</taxon>
        <taxon>Bacillati</taxon>
        <taxon>Actinomycetota</taxon>
        <taxon>Actinomycetes</taxon>
        <taxon>Pseudonocardiales</taxon>
        <taxon>Pseudonocardiaceae</taxon>
        <taxon>Saccharothrix</taxon>
    </lineage>
</organism>
<dbReference type="NCBIfam" id="TIGR00377">
    <property type="entry name" value="ant_ant_sig"/>
    <property type="match status" value="1"/>
</dbReference>
<dbReference type="PANTHER" id="PTHR33495:SF2">
    <property type="entry name" value="ANTI-SIGMA FACTOR ANTAGONIST TM_1081-RELATED"/>
    <property type="match status" value="1"/>
</dbReference>
<dbReference type="Gene3D" id="3.30.750.24">
    <property type="entry name" value="STAS domain"/>
    <property type="match status" value="1"/>
</dbReference>
<evidence type="ECO:0000313" key="5">
    <source>
        <dbReference type="Proteomes" id="UP000542674"/>
    </source>
</evidence>
<gene>
    <name evidence="4" type="ORF">F4559_001786</name>
</gene>
<dbReference type="SUPFAM" id="SSF52091">
    <property type="entry name" value="SpoIIaa-like"/>
    <property type="match status" value="1"/>
</dbReference>
<dbReference type="Pfam" id="PF01740">
    <property type="entry name" value="STAS"/>
    <property type="match status" value="1"/>
</dbReference>
<name>A0A7W7WV12_9PSEU</name>
<dbReference type="EMBL" id="JACHJS010000001">
    <property type="protein sequence ID" value="MBB4964427.1"/>
    <property type="molecule type" value="Genomic_DNA"/>
</dbReference>
<dbReference type="InterPro" id="IPR003658">
    <property type="entry name" value="Anti-sigma_ant"/>
</dbReference>
<dbReference type="PANTHER" id="PTHR33495">
    <property type="entry name" value="ANTI-SIGMA FACTOR ANTAGONIST TM_1081-RELATED-RELATED"/>
    <property type="match status" value="1"/>
</dbReference>
<dbReference type="GO" id="GO:0043856">
    <property type="term" value="F:anti-sigma factor antagonist activity"/>
    <property type="evidence" value="ECO:0007669"/>
    <property type="project" value="InterPro"/>
</dbReference>
<dbReference type="RefSeq" id="WP_184667431.1">
    <property type="nucleotide sequence ID" value="NZ_BAABAI010000012.1"/>
</dbReference>
<dbReference type="AlphaFoldDB" id="A0A7W7WV12"/>
<protein>
    <recommendedName>
        <fullName evidence="2">Anti-sigma factor antagonist</fullName>
    </recommendedName>
</protein>
<dbReference type="Proteomes" id="UP000542674">
    <property type="component" value="Unassembled WGS sequence"/>
</dbReference>
<comment type="caution">
    <text evidence="4">The sequence shown here is derived from an EMBL/GenBank/DDBJ whole genome shotgun (WGS) entry which is preliminary data.</text>
</comment>
<feature type="domain" description="STAS" evidence="3">
    <location>
        <begin position="18"/>
        <end position="119"/>
    </location>
</feature>
<evidence type="ECO:0000259" key="3">
    <source>
        <dbReference type="PROSITE" id="PS50801"/>
    </source>
</evidence>
<keyword evidence="5" id="KW-1185">Reference proteome</keyword>
<dbReference type="PROSITE" id="PS50801">
    <property type="entry name" value="STAS"/>
    <property type="match status" value="1"/>
</dbReference>
<sequence length="119" mass="12346">MPEPAATLASVRVERPAEDVVVLHVSGELDTTSADELAKPLRTEVVAGLRIAVVDLGGVRFLGSAGLEALVAGSKRAKDLGVRLVLAASNRAVVRPIQATGLDAVFEIVPTVEDALSRP</sequence>
<dbReference type="InterPro" id="IPR036513">
    <property type="entry name" value="STAS_dom_sf"/>
</dbReference>
<evidence type="ECO:0000256" key="1">
    <source>
        <dbReference type="ARBA" id="ARBA00009013"/>
    </source>
</evidence>
<dbReference type="CDD" id="cd07043">
    <property type="entry name" value="STAS_anti-anti-sigma_factors"/>
    <property type="match status" value="1"/>
</dbReference>
<accession>A0A7W7WV12</accession>
<reference evidence="4 5" key="1">
    <citation type="submission" date="2020-08" db="EMBL/GenBank/DDBJ databases">
        <title>Sequencing the genomes of 1000 actinobacteria strains.</title>
        <authorList>
            <person name="Klenk H.-P."/>
        </authorList>
    </citation>
    <scope>NUCLEOTIDE SEQUENCE [LARGE SCALE GENOMIC DNA]</scope>
    <source>
        <strain evidence="4 5">DSM 45084</strain>
    </source>
</reference>
<comment type="similarity">
    <text evidence="1 2">Belongs to the anti-sigma-factor antagonist family.</text>
</comment>
<dbReference type="InterPro" id="IPR002645">
    <property type="entry name" value="STAS_dom"/>
</dbReference>